<keyword evidence="3 5" id="KW-1133">Transmembrane helix</keyword>
<evidence type="ECO:0000313" key="7">
    <source>
        <dbReference type="Proteomes" id="UP001152321"/>
    </source>
</evidence>
<feature type="transmembrane region" description="Helical" evidence="5">
    <location>
        <begin position="7"/>
        <end position="26"/>
    </location>
</feature>
<accession>A0ABT6DKX2</accession>
<dbReference type="Pfam" id="PF07681">
    <property type="entry name" value="DoxX"/>
    <property type="match status" value="1"/>
</dbReference>
<comment type="caution">
    <text evidence="6">The sequence shown here is derived from an EMBL/GenBank/DDBJ whole genome shotgun (WGS) entry which is preliminary data.</text>
</comment>
<dbReference type="Proteomes" id="UP001152321">
    <property type="component" value="Unassembled WGS sequence"/>
</dbReference>
<keyword evidence="2 5" id="KW-0812">Transmembrane</keyword>
<feature type="transmembrane region" description="Helical" evidence="5">
    <location>
        <begin position="68"/>
        <end position="93"/>
    </location>
</feature>
<dbReference type="InterPro" id="IPR032808">
    <property type="entry name" value="DoxX"/>
</dbReference>
<feature type="transmembrane region" description="Helical" evidence="5">
    <location>
        <begin position="99"/>
        <end position="120"/>
    </location>
</feature>
<name>A0ABT6DKX2_9BACT</name>
<organism evidence="6 7">
    <name type="scientific">Bdellovibrio svalbardensis</name>
    <dbReference type="NCBI Taxonomy" id="2972972"/>
    <lineage>
        <taxon>Bacteria</taxon>
        <taxon>Pseudomonadati</taxon>
        <taxon>Bdellovibrionota</taxon>
        <taxon>Bdellovibrionia</taxon>
        <taxon>Bdellovibrionales</taxon>
        <taxon>Pseudobdellovibrionaceae</taxon>
        <taxon>Bdellovibrio</taxon>
    </lineage>
</organism>
<feature type="transmembrane region" description="Helical" evidence="5">
    <location>
        <begin position="38"/>
        <end position="56"/>
    </location>
</feature>
<reference evidence="6" key="1">
    <citation type="submission" date="2022-08" db="EMBL/GenBank/DDBJ databases">
        <title>Novel Bdellovibrio Species Isolated from Svalbard: Designation Bdellovibrio svalbardensis.</title>
        <authorList>
            <person name="Mitchell R.J."/>
            <person name="Choi S.Y."/>
        </authorList>
    </citation>
    <scope>NUCLEOTIDE SEQUENCE</scope>
    <source>
        <strain evidence="6">PAP01</strain>
    </source>
</reference>
<keyword evidence="7" id="KW-1185">Reference proteome</keyword>
<evidence type="ECO:0000256" key="3">
    <source>
        <dbReference type="ARBA" id="ARBA00022989"/>
    </source>
</evidence>
<comment type="subcellular location">
    <subcellularLocation>
        <location evidence="1">Membrane</location>
        <topology evidence="1">Multi-pass membrane protein</topology>
    </subcellularLocation>
</comment>
<sequence length="130" mass="14092">MKSKLPLIARILLGFVFFASGLAGLLNLVPVPPDLPERLVTFNNGLAASVYFLPFLKSVETICGLMLLTGFFVPLALVVLAPVVLNIFLVHAFMAPSGLPLAIVLGLLMIYLSFFAQPYSGAVKQLFKRK</sequence>
<proteinExistence type="predicted"/>
<dbReference type="RefSeq" id="WP_277578684.1">
    <property type="nucleotide sequence ID" value="NZ_JANRMI010000003.1"/>
</dbReference>
<gene>
    <name evidence="6" type="ORF">NWE73_12585</name>
</gene>
<dbReference type="EMBL" id="JANRMI010000003">
    <property type="protein sequence ID" value="MDG0817209.1"/>
    <property type="molecule type" value="Genomic_DNA"/>
</dbReference>
<evidence type="ECO:0000313" key="6">
    <source>
        <dbReference type="EMBL" id="MDG0817209.1"/>
    </source>
</evidence>
<keyword evidence="4 5" id="KW-0472">Membrane</keyword>
<evidence type="ECO:0000256" key="5">
    <source>
        <dbReference type="SAM" id="Phobius"/>
    </source>
</evidence>
<evidence type="ECO:0000256" key="1">
    <source>
        <dbReference type="ARBA" id="ARBA00004141"/>
    </source>
</evidence>
<protein>
    <submittedName>
        <fullName evidence="6">DoxX family protein</fullName>
    </submittedName>
</protein>
<evidence type="ECO:0000256" key="4">
    <source>
        <dbReference type="ARBA" id="ARBA00023136"/>
    </source>
</evidence>
<evidence type="ECO:0000256" key="2">
    <source>
        <dbReference type="ARBA" id="ARBA00022692"/>
    </source>
</evidence>